<dbReference type="GO" id="GO:0005886">
    <property type="term" value="C:plasma membrane"/>
    <property type="evidence" value="ECO:0007669"/>
    <property type="project" value="TreeGrafter"/>
</dbReference>
<proteinExistence type="predicted"/>
<keyword evidence="4" id="KW-1185">Reference proteome</keyword>
<feature type="compositionally biased region" description="Basic and acidic residues" evidence="1">
    <location>
        <begin position="91"/>
        <end position="103"/>
    </location>
</feature>
<feature type="compositionally biased region" description="Polar residues" evidence="1">
    <location>
        <begin position="366"/>
        <end position="377"/>
    </location>
</feature>
<keyword evidence="2" id="KW-1133">Transmembrane helix</keyword>
<dbReference type="STRING" id="2060905.A0A2B7WYZ4"/>
<keyword evidence="2" id="KW-0472">Membrane</keyword>
<sequence>MAVLDLSGFTPFRPDAILQPRDLKTTFSSWDNCMAKSYCKWPVIVGIVIGGLILLGAIWGIIACACCGYTCCKGCCACCSCCCSSSSSRGNSRDRTKYADEHSTYNNQNRRLSTGYRPPPAPPVYDSHRSNPTKFAQFDTAHPRTKANDDALPNMPTWDSAPTRRIEDTSPSHDVEMNRLDPATGQSFNSPHHSFSRPLRHNSNNIGDGGNTFYNGNPASPSYPPAFDSYRGTEATNNIARTPSPGNPFGHVGAIGVATSHPPLRSPSPTHINPYPPYNEVPTTTTSIMPNAITTHTTMSPPPINPVEPPRRYPPTPVPNSPSPPISRSYSPYPPPQPLPQLQHLRQHSPTQSHSQPHSPTQHSPRYQNQNQAYTAYSPNSVPNTPPPPFSSTLGDYDQVLPGAQHGQAPQEQGPPSVLQPGRPPGGQNSWREV</sequence>
<dbReference type="PANTHER" id="PTHR40018:SF1">
    <property type="entry name" value="[PSI+] INDUCTION PROTEIN 2"/>
    <property type="match status" value="1"/>
</dbReference>
<protein>
    <submittedName>
        <fullName evidence="3">Uncharacterized protein</fullName>
    </submittedName>
</protein>
<reference evidence="3 4" key="1">
    <citation type="submission" date="2017-10" db="EMBL/GenBank/DDBJ databases">
        <title>Comparative genomics in systemic dimorphic fungi from Ajellomycetaceae.</title>
        <authorList>
            <person name="Munoz J.F."/>
            <person name="Mcewen J.G."/>
            <person name="Clay O.K."/>
            <person name="Cuomo C.A."/>
        </authorList>
    </citation>
    <scope>NUCLEOTIDE SEQUENCE [LARGE SCALE GENOMIC DNA]</scope>
    <source>
        <strain evidence="3 4">UAMH130</strain>
    </source>
</reference>
<evidence type="ECO:0000313" key="4">
    <source>
        <dbReference type="Proteomes" id="UP000224080"/>
    </source>
</evidence>
<dbReference type="OrthoDB" id="5401332at2759"/>
<dbReference type="InterPro" id="IPR037504">
    <property type="entry name" value="PSI_induc_2"/>
</dbReference>
<feature type="region of interest" description="Disordered" evidence="1">
    <location>
        <begin position="293"/>
        <end position="434"/>
    </location>
</feature>
<name>A0A2B7WYZ4_9EURO</name>
<dbReference type="Proteomes" id="UP000224080">
    <property type="component" value="Unassembled WGS sequence"/>
</dbReference>
<feature type="compositionally biased region" description="Low complexity" evidence="1">
    <location>
        <begin position="340"/>
        <end position="365"/>
    </location>
</feature>
<accession>A0A2B7WYZ4</accession>
<organism evidence="3 4">
    <name type="scientific">Blastomyces parvus</name>
    <dbReference type="NCBI Taxonomy" id="2060905"/>
    <lineage>
        <taxon>Eukaryota</taxon>
        <taxon>Fungi</taxon>
        <taxon>Dikarya</taxon>
        <taxon>Ascomycota</taxon>
        <taxon>Pezizomycotina</taxon>
        <taxon>Eurotiomycetes</taxon>
        <taxon>Eurotiomycetidae</taxon>
        <taxon>Onygenales</taxon>
        <taxon>Ajellomycetaceae</taxon>
        <taxon>Blastomyces</taxon>
    </lineage>
</organism>
<dbReference type="PANTHER" id="PTHR40018">
    <property type="entry name" value="[PSI+] INDUCTION PROTEIN 2"/>
    <property type="match status" value="1"/>
</dbReference>
<keyword evidence="2" id="KW-0812">Transmembrane</keyword>
<feature type="compositionally biased region" description="Pro residues" evidence="1">
    <location>
        <begin position="300"/>
        <end position="325"/>
    </location>
</feature>
<feature type="transmembrane region" description="Helical" evidence="2">
    <location>
        <begin position="41"/>
        <end position="62"/>
    </location>
</feature>
<dbReference type="AlphaFoldDB" id="A0A2B7WYZ4"/>
<dbReference type="GO" id="GO:0005935">
    <property type="term" value="C:cellular bud neck"/>
    <property type="evidence" value="ECO:0007669"/>
    <property type="project" value="TreeGrafter"/>
</dbReference>
<feature type="region of interest" description="Disordered" evidence="1">
    <location>
        <begin position="142"/>
        <end position="175"/>
    </location>
</feature>
<dbReference type="EMBL" id="PDNC01000069">
    <property type="protein sequence ID" value="PGH01638.1"/>
    <property type="molecule type" value="Genomic_DNA"/>
</dbReference>
<evidence type="ECO:0000256" key="1">
    <source>
        <dbReference type="SAM" id="MobiDB-lite"/>
    </source>
</evidence>
<comment type="caution">
    <text evidence="3">The sequence shown here is derived from an EMBL/GenBank/DDBJ whole genome shotgun (WGS) entry which is preliminary data.</text>
</comment>
<evidence type="ECO:0000313" key="3">
    <source>
        <dbReference type="EMBL" id="PGH01638.1"/>
    </source>
</evidence>
<feature type="compositionally biased region" description="Basic and acidic residues" evidence="1">
    <location>
        <begin position="162"/>
        <end position="175"/>
    </location>
</feature>
<feature type="region of interest" description="Disordered" evidence="1">
    <location>
        <begin position="84"/>
        <end position="118"/>
    </location>
</feature>
<gene>
    <name evidence="3" type="ORF">GX51_05080</name>
</gene>
<evidence type="ECO:0000256" key="2">
    <source>
        <dbReference type="SAM" id="Phobius"/>
    </source>
</evidence>